<keyword evidence="2" id="KW-1185">Reference proteome</keyword>
<evidence type="ECO:0000313" key="2">
    <source>
        <dbReference type="Proteomes" id="UP000499080"/>
    </source>
</evidence>
<protein>
    <submittedName>
        <fullName evidence="1">Uncharacterized protein</fullName>
    </submittedName>
</protein>
<name>A0A4Y2NZU2_ARAVE</name>
<organism evidence="1 2">
    <name type="scientific">Araneus ventricosus</name>
    <name type="common">Orbweaver spider</name>
    <name type="synonym">Epeira ventricosa</name>
    <dbReference type="NCBI Taxonomy" id="182803"/>
    <lineage>
        <taxon>Eukaryota</taxon>
        <taxon>Metazoa</taxon>
        <taxon>Ecdysozoa</taxon>
        <taxon>Arthropoda</taxon>
        <taxon>Chelicerata</taxon>
        <taxon>Arachnida</taxon>
        <taxon>Araneae</taxon>
        <taxon>Araneomorphae</taxon>
        <taxon>Entelegynae</taxon>
        <taxon>Araneoidea</taxon>
        <taxon>Araneidae</taxon>
        <taxon>Araneus</taxon>
    </lineage>
</organism>
<proteinExistence type="predicted"/>
<dbReference type="EMBL" id="BGPR01009953">
    <property type="protein sequence ID" value="GBN43306.1"/>
    <property type="molecule type" value="Genomic_DNA"/>
</dbReference>
<comment type="caution">
    <text evidence="1">The sequence shown here is derived from an EMBL/GenBank/DDBJ whole genome shotgun (WGS) entry which is preliminary data.</text>
</comment>
<dbReference type="Proteomes" id="UP000499080">
    <property type="component" value="Unassembled WGS sequence"/>
</dbReference>
<dbReference type="PROSITE" id="PS51257">
    <property type="entry name" value="PROKAR_LIPOPROTEIN"/>
    <property type="match status" value="1"/>
</dbReference>
<evidence type="ECO:0000313" key="1">
    <source>
        <dbReference type="EMBL" id="GBN43306.1"/>
    </source>
</evidence>
<reference evidence="1 2" key="1">
    <citation type="journal article" date="2019" name="Sci. Rep.">
        <title>Orb-weaving spider Araneus ventricosus genome elucidates the spidroin gene catalogue.</title>
        <authorList>
            <person name="Kono N."/>
            <person name="Nakamura H."/>
            <person name="Ohtoshi R."/>
            <person name="Moran D.A.P."/>
            <person name="Shinohara A."/>
            <person name="Yoshida Y."/>
            <person name="Fujiwara M."/>
            <person name="Mori M."/>
            <person name="Tomita M."/>
            <person name="Arakawa K."/>
        </authorList>
    </citation>
    <scope>NUCLEOTIDE SEQUENCE [LARGE SCALE GENOMIC DNA]</scope>
</reference>
<accession>A0A4Y2NZU2</accession>
<gene>
    <name evidence="1" type="ORF">AVEN_89926_1</name>
</gene>
<dbReference type="AlphaFoldDB" id="A0A4Y2NZU2"/>
<sequence>MTRTESQDDISTPHPAQVPLTYNSHIFIILMLSCGNHPIGLQAVMFSGSNFEFLVSSVFSNLLLQSTYITPNVTPVGISYRKAYTYPYVDEFTVVARS</sequence>